<dbReference type="AlphaFoldDB" id="A0AAD7ID33"/>
<dbReference type="Proteomes" id="UP001215598">
    <property type="component" value="Unassembled WGS sequence"/>
</dbReference>
<proteinExistence type="predicted"/>
<keyword evidence="2" id="KW-1185">Reference proteome</keyword>
<reference evidence="1" key="1">
    <citation type="submission" date="2023-03" db="EMBL/GenBank/DDBJ databases">
        <title>Massive genome expansion in bonnet fungi (Mycena s.s.) driven by repeated elements and novel gene families across ecological guilds.</title>
        <authorList>
            <consortium name="Lawrence Berkeley National Laboratory"/>
            <person name="Harder C.B."/>
            <person name="Miyauchi S."/>
            <person name="Viragh M."/>
            <person name="Kuo A."/>
            <person name="Thoen E."/>
            <person name="Andreopoulos B."/>
            <person name="Lu D."/>
            <person name="Skrede I."/>
            <person name="Drula E."/>
            <person name="Henrissat B."/>
            <person name="Morin E."/>
            <person name="Kohler A."/>
            <person name="Barry K."/>
            <person name="LaButti K."/>
            <person name="Morin E."/>
            <person name="Salamov A."/>
            <person name="Lipzen A."/>
            <person name="Mereny Z."/>
            <person name="Hegedus B."/>
            <person name="Baldrian P."/>
            <person name="Stursova M."/>
            <person name="Weitz H."/>
            <person name="Taylor A."/>
            <person name="Grigoriev I.V."/>
            <person name="Nagy L.G."/>
            <person name="Martin F."/>
            <person name="Kauserud H."/>
        </authorList>
    </citation>
    <scope>NUCLEOTIDE SEQUENCE</scope>
    <source>
        <strain evidence="1">CBHHK182m</strain>
    </source>
</reference>
<name>A0AAD7ID33_9AGAR</name>
<accession>A0AAD7ID33</accession>
<comment type="caution">
    <text evidence="1">The sequence shown here is derived from an EMBL/GenBank/DDBJ whole genome shotgun (WGS) entry which is preliminary data.</text>
</comment>
<evidence type="ECO:0000313" key="1">
    <source>
        <dbReference type="EMBL" id="KAJ7740372.1"/>
    </source>
</evidence>
<dbReference type="EMBL" id="JARKIB010000103">
    <property type="protein sequence ID" value="KAJ7740372.1"/>
    <property type="molecule type" value="Genomic_DNA"/>
</dbReference>
<sequence length="132" mass="15192">MFLDRLSLTLALLTLFQVFIFTLFPKVIYRTTTARAVAFPAQGGTGEEREHKQMDADDNNYKLIEQIGQEYWGVKWSPRKIDTWCKGSQWTRKSLRRRRGCTGWSNAVRRQVTTEGVEATMVPDDSTARVMG</sequence>
<gene>
    <name evidence="1" type="ORF">B0H16DRAFT_1464935</name>
</gene>
<protein>
    <submittedName>
        <fullName evidence="1">Uncharacterized protein</fullName>
    </submittedName>
</protein>
<evidence type="ECO:0000313" key="2">
    <source>
        <dbReference type="Proteomes" id="UP001215598"/>
    </source>
</evidence>
<organism evidence="1 2">
    <name type="scientific">Mycena metata</name>
    <dbReference type="NCBI Taxonomy" id="1033252"/>
    <lineage>
        <taxon>Eukaryota</taxon>
        <taxon>Fungi</taxon>
        <taxon>Dikarya</taxon>
        <taxon>Basidiomycota</taxon>
        <taxon>Agaricomycotina</taxon>
        <taxon>Agaricomycetes</taxon>
        <taxon>Agaricomycetidae</taxon>
        <taxon>Agaricales</taxon>
        <taxon>Marasmiineae</taxon>
        <taxon>Mycenaceae</taxon>
        <taxon>Mycena</taxon>
    </lineage>
</organism>